<reference evidence="4" key="1">
    <citation type="journal article" date="2019" name="Int. J. Syst. Evol. Microbiol.">
        <title>The Global Catalogue of Microorganisms (GCM) 10K type strain sequencing project: providing services to taxonomists for standard genome sequencing and annotation.</title>
        <authorList>
            <consortium name="The Broad Institute Genomics Platform"/>
            <consortium name="The Broad Institute Genome Sequencing Center for Infectious Disease"/>
            <person name="Wu L."/>
            <person name="Ma J."/>
        </authorList>
    </citation>
    <scope>NUCLEOTIDE SEQUENCE [LARGE SCALE GENOMIC DNA]</scope>
    <source>
        <strain evidence="4">CCUG 56029</strain>
    </source>
</reference>
<dbReference type="SUPFAM" id="SSF56281">
    <property type="entry name" value="Metallo-hydrolase/oxidoreductase"/>
    <property type="match status" value="1"/>
</dbReference>
<dbReference type="Proteomes" id="UP001595998">
    <property type="component" value="Unassembled WGS sequence"/>
</dbReference>
<sequence>MQLQLIRNATVLLRYAGHALLVDPMLGARHTLPSFAGQEANPTADLPFPAEQVVAPAELALISHLHPDHYDGAAARLLPRELPLVCRAGDEEVLRSDGFQQVTPLSTAITWHGIQIQPAPGRHGSGPILDRMGEVTGVVLRAAGEPTVYWAGDTVLYEEVLGTIASVQPDVIVTHSGGAAFGGTLIIMDAQQTLEVARAAPQATVVATHLEALDHCATTRQMLRDAATAAGISSTRLRLPQDGEALTLEAARA</sequence>
<dbReference type="EMBL" id="JBHSEH010000005">
    <property type="protein sequence ID" value="MFC4425483.1"/>
    <property type="molecule type" value="Genomic_DNA"/>
</dbReference>
<feature type="domain" description="Metallo-beta-lactamase" evidence="2">
    <location>
        <begin position="20"/>
        <end position="209"/>
    </location>
</feature>
<gene>
    <name evidence="3" type="ORF">ACFOZ9_04605</name>
</gene>
<dbReference type="InterPro" id="IPR001279">
    <property type="entry name" value="Metallo-B-lactamas"/>
</dbReference>
<dbReference type="PANTHER" id="PTHR43546">
    <property type="entry name" value="UPF0173 METAL-DEPENDENT HYDROLASE MJ1163-RELATED"/>
    <property type="match status" value="1"/>
</dbReference>
<dbReference type="PANTHER" id="PTHR43546:SF9">
    <property type="entry name" value="L-ASCORBATE-6-PHOSPHATE LACTONASE ULAG-RELATED"/>
    <property type="match status" value="1"/>
</dbReference>
<dbReference type="RefSeq" id="WP_380036920.1">
    <property type="nucleotide sequence ID" value="NZ_JBHSEH010000005.1"/>
</dbReference>
<organism evidence="3 4">
    <name type="scientific">Deinococcus navajonensis</name>
    <dbReference type="NCBI Taxonomy" id="309884"/>
    <lineage>
        <taxon>Bacteria</taxon>
        <taxon>Thermotogati</taxon>
        <taxon>Deinococcota</taxon>
        <taxon>Deinococci</taxon>
        <taxon>Deinococcales</taxon>
        <taxon>Deinococcaceae</taxon>
        <taxon>Deinococcus</taxon>
    </lineage>
</organism>
<name>A0ABV8XL10_9DEIO</name>
<evidence type="ECO:0000259" key="2">
    <source>
        <dbReference type="Pfam" id="PF12706"/>
    </source>
</evidence>
<dbReference type="Pfam" id="PF12706">
    <property type="entry name" value="Lactamase_B_2"/>
    <property type="match status" value="1"/>
</dbReference>
<evidence type="ECO:0000313" key="3">
    <source>
        <dbReference type="EMBL" id="MFC4425483.1"/>
    </source>
</evidence>
<keyword evidence="4" id="KW-1185">Reference proteome</keyword>
<keyword evidence="1" id="KW-0378">Hydrolase</keyword>
<protein>
    <submittedName>
        <fullName evidence="3">MBL fold metallo-hydrolase</fullName>
    </submittedName>
</protein>
<dbReference type="InterPro" id="IPR050114">
    <property type="entry name" value="UPF0173_UPF0282_UlaG_hydrolase"/>
</dbReference>
<dbReference type="InterPro" id="IPR036866">
    <property type="entry name" value="RibonucZ/Hydroxyglut_hydro"/>
</dbReference>
<accession>A0ABV8XL10</accession>
<evidence type="ECO:0000256" key="1">
    <source>
        <dbReference type="ARBA" id="ARBA00022801"/>
    </source>
</evidence>
<comment type="caution">
    <text evidence="3">The sequence shown here is derived from an EMBL/GenBank/DDBJ whole genome shotgun (WGS) entry which is preliminary data.</text>
</comment>
<evidence type="ECO:0000313" key="4">
    <source>
        <dbReference type="Proteomes" id="UP001595998"/>
    </source>
</evidence>
<proteinExistence type="predicted"/>
<dbReference type="Gene3D" id="3.60.15.10">
    <property type="entry name" value="Ribonuclease Z/Hydroxyacylglutathione hydrolase-like"/>
    <property type="match status" value="1"/>
</dbReference>